<dbReference type="GO" id="GO:0003676">
    <property type="term" value="F:nucleic acid binding"/>
    <property type="evidence" value="ECO:0007669"/>
    <property type="project" value="InterPro"/>
</dbReference>
<dbReference type="EMBL" id="CP159289">
    <property type="protein sequence ID" value="XCH26635.1"/>
    <property type="molecule type" value="Genomic_DNA"/>
</dbReference>
<gene>
    <name evidence="1" type="ORF">ABV298_09655</name>
</gene>
<dbReference type="AlphaFoldDB" id="A0AAU8FS29"/>
<organism evidence="1">
    <name type="scientific">Dyadobacter sp. 676</name>
    <dbReference type="NCBI Taxonomy" id="3088362"/>
    <lineage>
        <taxon>Bacteria</taxon>
        <taxon>Pseudomonadati</taxon>
        <taxon>Bacteroidota</taxon>
        <taxon>Cytophagia</taxon>
        <taxon>Cytophagales</taxon>
        <taxon>Spirosomataceae</taxon>
        <taxon>Dyadobacter</taxon>
    </lineage>
</organism>
<evidence type="ECO:0008006" key="2">
    <source>
        <dbReference type="Google" id="ProtNLM"/>
    </source>
</evidence>
<reference evidence="1" key="1">
    <citation type="submission" date="2024-06" db="EMBL/GenBank/DDBJ databases">
        <title>Sequencing and assembly of the genome of Dyadobacter sp. strain 676, a symbiont of Cyamopsis tetragonoloba.</title>
        <authorList>
            <person name="Guro P."/>
            <person name="Sazanova A."/>
            <person name="Kuznetsova I."/>
            <person name="Belimov A."/>
            <person name="Safronova V."/>
        </authorList>
    </citation>
    <scope>NUCLEOTIDE SEQUENCE</scope>
    <source>
        <strain evidence="1">676</strain>
    </source>
</reference>
<dbReference type="Gene3D" id="3.40.1350.10">
    <property type="match status" value="1"/>
</dbReference>
<proteinExistence type="predicted"/>
<evidence type="ECO:0000313" key="1">
    <source>
        <dbReference type="EMBL" id="XCH26635.1"/>
    </source>
</evidence>
<protein>
    <recommendedName>
        <fullName evidence="2">VRR-NUC domain-containing protein</fullName>
    </recommendedName>
</protein>
<dbReference type="InterPro" id="IPR011856">
    <property type="entry name" value="tRNA_endonuc-like_dom_sf"/>
</dbReference>
<dbReference type="RefSeq" id="WP_353721919.1">
    <property type="nucleotide sequence ID" value="NZ_CP159289.1"/>
</dbReference>
<name>A0AAU8FS29_9BACT</name>
<accession>A0AAU8FS29</accession>
<sequence length="148" mass="16389">MAEQAAKYPNVPSYALSGKKHKDNTANALQKAIIACLQFEGHQAERISIEGRVIDTRQRVTDGIGRTRTIGSVTRIKSSAQKGSADVSATVFGRSVKIEVKIGADRQSQAQKDYQRSIESAGGVYLIADSFQTFYEWYLQFRKEVGNE</sequence>